<dbReference type="SMART" id="SM00822">
    <property type="entry name" value="PKS_KR"/>
    <property type="match status" value="1"/>
</dbReference>
<dbReference type="PANTHER" id="PTHR44196:SF1">
    <property type="entry name" value="DEHYDROGENASE_REDUCTASE SDR FAMILY MEMBER 7B"/>
    <property type="match status" value="1"/>
</dbReference>
<dbReference type="InterPro" id="IPR036291">
    <property type="entry name" value="NAD(P)-bd_dom_sf"/>
</dbReference>
<dbReference type="InterPro" id="IPR057326">
    <property type="entry name" value="KR_dom"/>
</dbReference>
<dbReference type="EMBL" id="BMNA01000003">
    <property type="protein sequence ID" value="GGL97679.1"/>
    <property type="molecule type" value="Genomic_DNA"/>
</dbReference>
<dbReference type="CDD" id="cd05233">
    <property type="entry name" value="SDR_c"/>
    <property type="match status" value="1"/>
</dbReference>
<dbReference type="SUPFAM" id="SSF51735">
    <property type="entry name" value="NAD(P)-binding Rossmann-fold domains"/>
    <property type="match status" value="1"/>
</dbReference>
<reference evidence="5" key="1">
    <citation type="journal article" date="2014" name="Int. J. Syst. Evol. Microbiol.">
        <title>Complete genome sequence of Corynebacterium casei LMG S-19264T (=DSM 44701T), isolated from a smear-ripened cheese.</title>
        <authorList>
            <consortium name="US DOE Joint Genome Institute (JGI-PGF)"/>
            <person name="Walter F."/>
            <person name="Albersmeier A."/>
            <person name="Kalinowski J."/>
            <person name="Ruckert C."/>
        </authorList>
    </citation>
    <scope>NUCLEOTIDE SEQUENCE</scope>
    <source>
        <strain evidence="5">CGMCC 4.7308</strain>
    </source>
</reference>
<reference evidence="5" key="2">
    <citation type="submission" date="2020-09" db="EMBL/GenBank/DDBJ databases">
        <authorList>
            <person name="Sun Q."/>
            <person name="Zhou Y."/>
        </authorList>
    </citation>
    <scope>NUCLEOTIDE SEQUENCE</scope>
    <source>
        <strain evidence="5">CGMCC 4.7308</strain>
    </source>
</reference>
<dbReference type="AlphaFoldDB" id="A0A917STE2"/>
<protein>
    <submittedName>
        <fullName evidence="5">Glucose dehydrogenase</fullName>
    </submittedName>
</protein>
<evidence type="ECO:0000256" key="1">
    <source>
        <dbReference type="ARBA" id="ARBA00006484"/>
    </source>
</evidence>
<dbReference type="PROSITE" id="PS00061">
    <property type="entry name" value="ADH_SHORT"/>
    <property type="match status" value="1"/>
</dbReference>
<dbReference type="FunFam" id="3.40.50.720:FF:000084">
    <property type="entry name" value="Short-chain dehydrogenase reductase"/>
    <property type="match status" value="1"/>
</dbReference>
<comment type="similarity">
    <text evidence="1 3">Belongs to the short-chain dehydrogenases/reductases (SDR) family.</text>
</comment>
<evidence type="ECO:0000313" key="6">
    <source>
        <dbReference type="Proteomes" id="UP000655208"/>
    </source>
</evidence>
<gene>
    <name evidence="5" type="ORF">GCM10011594_16910</name>
</gene>
<dbReference type="Pfam" id="PF00106">
    <property type="entry name" value="adh_short"/>
    <property type="match status" value="1"/>
</dbReference>
<feature type="domain" description="Ketoreductase" evidence="4">
    <location>
        <begin position="8"/>
        <end position="198"/>
    </location>
</feature>
<keyword evidence="2" id="KW-0560">Oxidoreductase</keyword>
<dbReference type="Gene3D" id="3.40.50.720">
    <property type="entry name" value="NAD(P)-binding Rossmann-like Domain"/>
    <property type="match status" value="1"/>
</dbReference>
<name>A0A917STE2_9ACTN</name>
<dbReference type="PRINTS" id="PR00081">
    <property type="entry name" value="GDHRDH"/>
</dbReference>
<evidence type="ECO:0000313" key="5">
    <source>
        <dbReference type="EMBL" id="GGL97679.1"/>
    </source>
</evidence>
<evidence type="ECO:0000256" key="3">
    <source>
        <dbReference type="RuleBase" id="RU000363"/>
    </source>
</evidence>
<evidence type="ECO:0000256" key="2">
    <source>
        <dbReference type="ARBA" id="ARBA00023002"/>
    </source>
</evidence>
<organism evidence="5 6">
    <name type="scientific">Nakamurella endophytica</name>
    <dbReference type="NCBI Taxonomy" id="1748367"/>
    <lineage>
        <taxon>Bacteria</taxon>
        <taxon>Bacillati</taxon>
        <taxon>Actinomycetota</taxon>
        <taxon>Actinomycetes</taxon>
        <taxon>Nakamurellales</taxon>
        <taxon>Nakamurellaceae</taxon>
        <taxon>Nakamurella</taxon>
    </lineage>
</organism>
<sequence>MAVSLQGKVAVVTGASSGIGRSLARALAAARADVVLVGRDGQRLAAVADGLDGVRTLTVAADLGEPGRADDVVTRTLEAFGRLDVVLSNAGLYLGGDFAEVDVTAMHTLLSTNVFGAFAVVRAALPHLLAQGRGDVVLTSSVSGAQDIHWEPVYSASKHAVDSFVHTVRRQLAGTGVRVGGIAPGIVLNELWGYPEGSPERAAEIESGRGITSEDVADAVLYMLTRPRHVTIRDLVILPAAQEI</sequence>
<dbReference type="PANTHER" id="PTHR44196">
    <property type="entry name" value="DEHYDROGENASE/REDUCTASE SDR FAMILY MEMBER 7B"/>
    <property type="match status" value="1"/>
</dbReference>
<dbReference type="GO" id="GO:0016491">
    <property type="term" value="F:oxidoreductase activity"/>
    <property type="evidence" value="ECO:0007669"/>
    <property type="project" value="UniProtKB-KW"/>
</dbReference>
<dbReference type="InterPro" id="IPR020904">
    <property type="entry name" value="Sc_DH/Rdtase_CS"/>
</dbReference>
<dbReference type="InterPro" id="IPR002347">
    <property type="entry name" value="SDR_fam"/>
</dbReference>
<proteinExistence type="inferred from homology"/>
<comment type="caution">
    <text evidence="5">The sequence shown here is derived from an EMBL/GenBank/DDBJ whole genome shotgun (WGS) entry which is preliminary data.</text>
</comment>
<dbReference type="GO" id="GO:0016020">
    <property type="term" value="C:membrane"/>
    <property type="evidence" value="ECO:0007669"/>
    <property type="project" value="TreeGrafter"/>
</dbReference>
<evidence type="ECO:0000259" key="4">
    <source>
        <dbReference type="SMART" id="SM00822"/>
    </source>
</evidence>
<keyword evidence="6" id="KW-1185">Reference proteome</keyword>
<dbReference type="PRINTS" id="PR00080">
    <property type="entry name" value="SDRFAMILY"/>
</dbReference>
<accession>A0A917STE2</accession>
<dbReference type="Proteomes" id="UP000655208">
    <property type="component" value="Unassembled WGS sequence"/>
</dbReference>